<organism evidence="14 15">
    <name type="scientific">Salipiger abyssi</name>
    <dbReference type="NCBI Taxonomy" id="1250539"/>
    <lineage>
        <taxon>Bacteria</taxon>
        <taxon>Pseudomonadati</taxon>
        <taxon>Pseudomonadota</taxon>
        <taxon>Alphaproteobacteria</taxon>
        <taxon>Rhodobacterales</taxon>
        <taxon>Roseobacteraceae</taxon>
        <taxon>Salipiger</taxon>
    </lineage>
</organism>
<dbReference type="GO" id="GO:0065002">
    <property type="term" value="P:intracellular protein transmembrane transport"/>
    <property type="evidence" value="ECO:0007669"/>
    <property type="project" value="TreeGrafter"/>
</dbReference>
<evidence type="ECO:0000313" key="14">
    <source>
        <dbReference type="EMBL" id="APZ51648.1"/>
    </source>
</evidence>
<evidence type="ECO:0000256" key="2">
    <source>
        <dbReference type="ARBA" id="ARBA00008445"/>
    </source>
</evidence>
<evidence type="ECO:0000256" key="5">
    <source>
        <dbReference type="ARBA" id="ARBA00022475"/>
    </source>
</evidence>
<dbReference type="NCBIfam" id="TIGR00810">
    <property type="entry name" value="secG"/>
    <property type="match status" value="1"/>
</dbReference>
<evidence type="ECO:0000256" key="6">
    <source>
        <dbReference type="ARBA" id="ARBA00022692"/>
    </source>
</evidence>
<evidence type="ECO:0000256" key="10">
    <source>
        <dbReference type="ARBA" id="ARBA00023136"/>
    </source>
</evidence>
<feature type="transmembrane region" description="Helical" evidence="12">
    <location>
        <begin position="51"/>
        <end position="71"/>
    </location>
</feature>
<evidence type="ECO:0000256" key="13">
    <source>
        <dbReference type="SAM" id="MobiDB-lite"/>
    </source>
</evidence>
<evidence type="ECO:0000313" key="15">
    <source>
        <dbReference type="Proteomes" id="UP000187059"/>
    </source>
</evidence>
<accession>A0A1P8UQN9</accession>
<keyword evidence="10 12" id="KW-0472">Membrane</keyword>
<reference evidence="14 15" key="1">
    <citation type="submission" date="2016-04" db="EMBL/GenBank/DDBJ databases">
        <title>Deep-sea bacteria in the southern Pacific.</title>
        <authorList>
            <person name="Tang K."/>
        </authorList>
    </citation>
    <scope>NUCLEOTIDE SEQUENCE [LARGE SCALE GENOMIC DNA]</scope>
    <source>
        <strain evidence="14 15">JLT2014</strain>
    </source>
</reference>
<keyword evidence="15" id="KW-1185">Reference proteome</keyword>
<evidence type="ECO:0000256" key="7">
    <source>
        <dbReference type="ARBA" id="ARBA00022927"/>
    </source>
</evidence>
<dbReference type="InterPro" id="IPR004692">
    <property type="entry name" value="SecG"/>
</dbReference>
<keyword evidence="4 12" id="KW-0813">Transport</keyword>
<dbReference type="PANTHER" id="PTHR34182">
    <property type="entry name" value="PROTEIN-EXPORT MEMBRANE PROTEIN SECG"/>
    <property type="match status" value="1"/>
</dbReference>
<evidence type="ECO:0000256" key="1">
    <source>
        <dbReference type="ARBA" id="ARBA00004651"/>
    </source>
</evidence>
<dbReference type="GO" id="GO:0005886">
    <property type="term" value="C:plasma membrane"/>
    <property type="evidence" value="ECO:0007669"/>
    <property type="project" value="UniProtKB-SubCell"/>
</dbReference>
<comment type="similarity">
    <text evidence="2 12">Belongs to the SecG family.</text>
</comment>
<dbReference type="KEGG" id="paby:Ga0080574_TMP1314"/>
<feature type="region of interest" description="Disordered" evidence="13">
    <location>
        <begin position="83"/>
        <end position="129"/>
    </location>
</feature>
<name>A0A1P8UQN9_9RHOB</name>
<comment type="function">
    <text evidence="11 12">Involved in protein export. Participates in an early event of protein translocation.</text>
</comment>
<dbReference type="GO" id="GO:0015450">
    <property type="term" value="F:protein-transporting ATPase activity"/>
    <property type="evidence" value="ECO:0007669"/>
    <property type="project" value="UniProtKB-UniRule"/>
</dbReference>
<keyword evidence="5 12" id="KW-1003">Cell membrane</keyword>
<protein>
    <recommendedName>
        <fullName evidence="3 12">Protein-export membrane protein SecG</fullName>
    </recommendedName>
</protein>
<evidence type="ECO:0000256" key="9">
    <source>
        <dbReference type="ARBA" id="ARBA00023010"/>
    </source>
</evidence>
<evidence type="ECO:0000256" key="11">
    <source>
        <dbReference type="ARBA" id="ARBA00025182"/>
    </source>
</evidence>
<dbReference type="STRING" id="1250539.Ga0080574_TMP1314"/>
<keyword evidence="6 12" id="KW-0812">Transmembrane</keyword>
<dbReference type="PRINTS" id="PR01651">
    <property type="entry name" value="SECGEXPORT"/>
</dbReference>
<keyword evidence="7 12" id="KW-0653">Protein transport</keyword>
<dbReference type="RefSeq" id="WP_076696333.1">
    <property type="nucleotide sequence ID" value="NZ_CP015093.1"/>
</dbReference>
<dbReference type="PANTHER" id="PTHR34182:SF1">
    <property type="entry name" value="PROTEIN-EXPORT MEMBRANE PROTEIN SECG"/>
    <property type="match status" value="1"/>
</dbReference>
<sequence length="129" mass="12619">MQNVILIVHLLLALALIGAVLLQRSEGGGLGMGGGGGAMSQRAAATALGKVTWGLAIAFIATSLTLTILAAQDASGVSVMDRLSGDAPAAEGDAGSTGTDGIDTDALLPPPSAEDSNTSPDAPLVPRAD</sequence>
<gene>
    <name evidence="14" type="ORF">Ga0080574_TMP1314</name>
</gene>
<dbReference type="GO" id="GO:0009306">
    <property type="term" value="P:protein secretion"/>
    <property type="evidence" value="ECO:0007669"/>
    <property type="project" value="UniProtKB-UniRule"/>
</dbReference>
<dbReference type="EMBL" id="CP015093">
    <property type="protein sequence ID" value="APZ51648.1"/>
    <property type="molecule type" value="Genomic_DNA"/>
</dbReference>
<proteinExistence type="inferred from homology"/>
<dbReference type="Pfam" id="PF03840">
    <property type="entry name" value="SecG"/>
    <property type="match status" value="1"/>
</dbReference>
<keyword evidence="8 12" id="KW-1133">Transmembrane helix</keyword>
<dbReference type="GO" id="GO:0043952">
    <property type="term" value="P:protein transport by the Sec complex"/>
    <property type="evidence" value="ECO:0007669"/>
    <property type="project" value="TreeGrafter"/>
</dbReference>
<dbReference type="AlphaFoldDB" id="A0A1P8UQN9"/>
<evidence type="ECO:0000256" key="4">
    <source>
        <dbReference type="ARBA" id="ARBA00022448"/>
    </source>
</evidence>
<dbReference type="OrthoDB" id="7691811at2"/>
<evidence type="ECO:0000256" key="12">
    <source>
        <dbReference type="RuleBase" id="RU365087"/>
    </source>
</evidence>
<evidence type="ECO:0000256" key="8">
    <source>
        <dbReference type="ARBA" id="ARBA00022989"/>
    </source>
</evidence>
<comment type="caution">
    <text evidence="12">Lacks conserved residue(s) required for the propagation of feature annotation.</text>
</comment>
<comment type="subcellular location">
    <subcellularLocation>
        <location evidence="1 12">Cell membrane</location>
        <topology evidence="1 12">Multi-pass membrane protein</topology>
    </subcellularLocation>
</comment>
<keyword evidence="9 12" id="KW-0811">Translocation</keyword>
<evidence type="ECO:0000256" key="3">
    <source>
        <dbReference type="ARBA" id="ARBA00017876"/>
    </source>
</evidence>
<dbReference type="Proteomes" id="UP000187059">
    <property type="component" value="Chromosome"/>
</dbReference>